<dbReference type="GO" id="GO:0005737">
    <property type="term" value="C:cytoplasm"/>
    <property type="evidence" value="ECO:0007669"/>
    <property type="project" value="UniProtKB-SubCell"/>
</dbReference>
<accession>A0A2L1GP23</accession>
<proteinExistence type="inferred from homology"/>
<name>A0A2L1GP23_9BACT</name>
<dbReference type="FunFam" id="3.40.1780.10:FF:000001">
    <property type="entry name" value="S-adenosylmethionine:tRNA ribosyltransferase-isomerase"/>
    <property type="match status" value="1"/>
</dbReference>
<keyword evidence="6 13" id="KW-0949">S-adenosyl-L-methionine</keyword>
<keyword evidence="7 13" id="KW-0671">Queuosine biosynthesis</keyword>
<dbReference type="NCBIfam" id="TIGR00113">
    <property type="entry name" value="queA"/>
    <property type="match status" value="1"/>
</dbReference>
<comment type="similarity">
    <text evidence="9 13">Belongs to the QueA family.</text>
</comment>
<evidence type="ECO:0000256" key="12">
    <source>
        <dbReference type="ARBA" id="ARBA00076160"/>
    </source>
</evidence>
<evidence type="ECO:0000256" key="8">
    <source>
        <dbReference type="ARBA" id="ARBA00052751"/>
    </source>
</evidence>
<dbReference type="InterPro" id="IPR003699">
    <property type="entry name" value="QueA"/>
</dbReference>
<comment type="pathway">
    <text evidence="2 13">tRNA modification; tRNA-queuosine biosynthesis.</text>
</comment>
<dbReference type="AlphaFoldDB" id="A0A2L1GP23"/>
<keyword evidence="14" id="KW-0413">Isomerase</keyword>
<comment type="catalytic activity">
    <reaction evidence="8 13">
        <text>7-aminomethyl-7-carbaguanosine(34) in tRNA + S-adenosyl-L-methionine = epoxyqueuosine(34) in tRNA + adenine + L-methionine + 2 H(+)</text>
        <dbReference type="Rhea" id="RHEA:32155"/>
        <dbReference type="Rhea" id="RHEA-COMP:10342"/>
        <dbReference type="Rhea" id="RHEA-COMP:18582"/>
        <dbReference type="ChEBI" id="CHEBI:15378"/>
        <dbReference type="ChEBI" id="CHEBI:16708"/>
        <dbReference type="ChEBI" id="CHEBI:57844"/>
        <dbReference type="ChEBI" id="CHEBI:59789"/>
        <dbReference type="ChEBI" id="CHEBI:82833"/>
        <dbReference type="ChEBI" id="CHEBI:194443"/>
        <dbReference type="EC" id="2.4.99.17"/>
    </reaction>
</comment>
<dbReference type="EMBL" id="CP021255">
    <property type="protein sequence ID" value="AVD71419.1"/>
    <property type="molecule type" value="Genomic_DNA"/>
</dbReference>
<dbReference type="GO" id="GO:0008616">
    <property type="term" value="P:tRNA queuosine(34) biosynthetic process"/>
    <property type="evidence" value="ECO:0007669"/>
    <property type="project" value="UniProtKB-UniRule"/>
</dbReference>
<dbReference type="PANTHER" id="PTHR30307">
    <property type="entry name" value="S-ADENOSYLMETHIONINE:TRNA RIBOSYLTRANSFERASE-ISOMERASE"/>
    <property type="match status" value="1"/>
</dbReference>
<keyword evidence="4 13" id="KW-0963">Cytoplasm</keyword>
<dbReference type="InterPro" id="IPR042118">
    <property type="entry name" value="QueA_dom1"/>
</dbReference>
<reference evidence="14 15" key="1">
    <citation type="journal article" date="2018" name="MBio">
        <title>Insights into the evolution of host association through the isolation and characterization of a novel human periodontal pathobiont, Desulfobulbus oralis.</title>
        <authorList>
            <person name="Cross K.L."/>
            <person name="Chirania P."/>
            <person name="Xiong W."/>
            <person name="Beall C.J."/>
            <person name="Elkins J.G."/>
            <person name="Giannone R.J."/>
            <person name="Griffen A.L."/>
            <person name="Guss A.M."/>
            <person name="Hettich R.L."/>
            <person name="Joshi S.S."/>
            <person name="Mokrzan E.M."/>
            <person name="Martin R.K."/>
            <person name="Zhulin I.B."/>
            <person name="Leys E.J."/>
            <person name="Podar M."/>
        </authorList>
    </citation>
    <scope>NUCLEOTIDE SEQUENCE [LARGE SCALE GENOMIC DNA]</scope>
    <source>
        <strain evidence="14 15">ORNL</strain>
    </source>
</reference>
<evidence type="ECO:0000256" key="2">
    <source>
        <dbReference type="ARBA" id="ARBA00004691"/>
    </source>
</evidence>
<dbReference type="Gene3D" id="2.40.10.240">
    <property type="entry name" value="QueA-like"/>
    <property type="match status" value="1"/>
</dbReference>
<dbReference type="Gene3D" id="3.40.1780.10">
    <property type="entry name" value="QueA-like"/>
    <property type="match status" value="1"/>
</dbReference>
<evidence type="ECO:0000256" key="4">
    <source>
        <dbReference type="ARBA" id="ARBA00022490"/>
    </source>
</evidence>
<comment type="function">
    <text evidence="13">Transfers and isomerizes the ribose moiety from AdoMet to the 7-aminomethyl group of 7-deazaguanine (preQ1-tRNA) to give epoxyqueuosine (oQ-tRNA).</text>
</comment>
<dbReference type="SUPFAM" id="SSF111337">
    <property type="entry name" value="QueA-like"/>
    <property type="match status" value="1"/>
</dbReference>
<protein>
    <recommendedName>
        <fullName evidence="11 13">S-adenosylmethionine:tRNA ribosyltransferase-isomerase</fullName>
        <ecNumber evidence="10 13">2.4.99.17</ecNumber>
    </recommendedName>
    <alternativeName>
        <fullName evidence="12 13">Queuosine biosynthesis protein QueA</fullName>
    </alternativeName>
</protein>
<dbReference type="HAMAP" id="MF_00113">
    <property type="entry name" value="QueA"/>
    <property type="match status" value="1"/>
</dbReference>
<evidence type="ECO:0000256" key="1">
    <source>
        <dbReference type="ARBA" id="ARBA00004496"/>
    </source>
</evidence>
<evidence type="ECO:0000256" key="11">
    <source>
        <dbReference type="ARBA" id="ARBA00069325"/>
    </source>
</evidence>
<sequence>MACQNTLKRWLRQAHSSAAMYADFAYSLDDYDYVLPPELIAQEPAPARDGSRLLVLNTCGAGPEHRRFHDLPRLFRAGDVLALNNTRVFPARLLGSKASGGRIELFLLGFPETEEASGQSEHCATARALLKSSKRARIGARLSFGPALQAEVTALHQDGTAGVRLWFPAGKRLEEVLADCGRMPLPPYITRTDESHRQQDSERYQTCYARYTGSVAAPTAGLHFTPELLAELERMGVIMAPLTLHVGYGTFAPVRTADIRAHPIHSEWVSVPAASAEAVNAAKKAGRRVWAVGTTSTRTLEFAAARGCGAEGPVAAFAGLCNLYIYPGFRFQVVDNLVTNFHLPKSSLLFLVAALAGRERTLAAYETAVRLRYRFFSYGDAMAIVTKS</sequence>
<evidence type="ECO:0000256" key="13">
    <source>
        <dbReference type="HAMAP-Rule" id="MF_00113"/>
    </source>
</evidence>
<dbReference type="PANTHER" id="PTHR30307:SF0">
    <property type="entry name" value="S-ADENOSYLMETHIONINE:TRNA RIBOSYLTRANSFERASE-ISOMERASE"/>
    <property type="match status" value="1"/>
</dbReference>
<dbReference type="InterPro" id="IPR036100">
    <property type="entry name" value="QueA_sf"/>
</dbReference>
<keyword evidence="15" id="KW-1185">Reference proteome</keyword>
<dbReference type="Pfam" id="PF02547">
    <property type="entry name" value="Queuosine_synth"/>
    <property type="match status" value="1"/>
</dbReference>
<evidence type="ECO:0000256" key="9">
    <source>
        <dbReference type="ARBA" id="ARBA00061210"/>
    </source>
</evidence>
<comment type="subunit">
    <text evidence="3 13">Monomer.</text>
</comment>
<dbReference type="Proteomes" id="UP000239867">
    <property type="component" value="Chromosome"/>
</dbReference>
<gene>
    <name evidence="13" type="primary">queA</name>
    <name evidence="14" type="ORF">CAY53_08020</name>
</gene>
<evidence type="ECO:0000313" key="14">
    <source>
        <dbReference type="EMBL" id="AVD71419.1"/>
    </source>
</evidence>
<dbReference type="GO" id="GO:0051075">
    <property type="term" value="F:S-adenosylmethionine:tRNA ribosyltransferase-isomerase activity"/>
    <property type="evidence" value="ECO:0007669"/>
    <property type="project" value="UniProtKB-EC"/>
</dbReference>
<evidence type="ECO:0000313" key="15">
    <source>
        <dbReference type="Proteomes" id="UP000239867"/>
    </source>
</evidence>
<dbReference type="KEGG" id="deo:CAY53_08020"/>
<organism evidence="14 15">
    <name type="scientific">Desulfobulbus oralis</name>
    <dbReference type="NCBI Taxonomy" id="1986146"/>
    <lineage>
        <taxon>Bacteria</taxon>
        <taxon>Pseudomonadati</taxon>
        <taxon>Thermodesulfobacteriota</taxon>
        <taxon>Desulfobulbia</taxon>
        <taxon>Desulfobulbales</taxon>
        <taxon>Desulfobulbaceae</taxon>
        <taxon>Desulfobulbus</taxon>
    </lineage>
</organism>
<dbReference type="NCBIfam" id="NF001140">
    <property type="entry name" value="PRK00147.1"/>
    <property type="match status" value="1"/>
</dbReference>
<evidence type="ECO:0000256" key="7">
    <source>
        <dbReference type="ARBA" id="ARBA00022785"/>
    </source>
</evidence>
<dbReference type="UniPathway" id="UPA00392"/>
<comment type="subcellular location">
    <subcellularLocation>
        <location evidence="1 13">Cytoplasm</location>
    </subcellularLocation>
</comment>
<dbReference type="OrthoDB" id="9805933at2"/>
<dbReference type="EC" id="2.4.99.17" evidence="10 13"/>
<dbReference type="InterPro" id="IPR042119">
    <property type="entry name" value="QueA_dom2"/>
</dbReference>
<evidence type="ECO:0000256" key="3">
    <source>
        <dbReference type="ARBA" id="ARBA00011245"/>
    </source>
</evidence>
<evidence type="ECO:0000256" key="10">
    <source>
        <dbReference type="ARBA" id="ARBA00066503"/>
    </source>
</evidence>
<evidence type="ECO:0000256" key="6">
    <source>
        <dbReference type="ARBA" id="ARBA00022691"/>
    </source>
</evidence>
<evidence type="ECO:0000256" key="5">
    <source>
        <dbReference type="ARBA" id="ARBA00022679"/>
    </source>
</evidence>
<keyword evidence="5 13" id="KW-0808">Transferase</keyword>